<dbReference type="SMART" id="SM00079">
    <property type="entry name" value="PBPe"/>
    <property type="match status" value="1"/>
</dbReference>
<keyword evidence="4 11" id="KW-1133">Transmembrane helix</keyword>
<dbReference type="InterPro" id="IPR044440">
    <property type="entry name" value="GABAb_receptor_plant_PBP1"/>
</dbReference>
<dbReference type="CDD" id="cd19990">
    <property type="entry name" value="PBP1_GABAb_receptor_plant"/>
    <property type="match status" value="1"/>
</dbReference>
<evidence type="ECO:0000256" key="8">
    <source>
        <dbReference type="ARBA" id="ARBA00023180"/>
    </source>
</evidence>
<keyword evidence="14" id="KW-1185">Reference proteome</keyword>
<evidence type="ECO:0000259" key="12">
    <source>
        <dbReference type="SMART" id="SM00079"/>
    </source>
</evidence>
<dbReference type="Gene3D" id="3.40.50.2300">
    <property type="match status" value="1"/>
</dbReference>
<dbReference type="PANTHER" id="PTHR18966">
    <property type="entry name" value="IONOTROPIC GLUTAMATE RECEPTOR"/>
    <property type="match status" value="1"/>
</dbReference>
<evidence type="ECO:0000256" key="1">
    <source>
        <dbReference type="ARBA" id="ARBA00004141"/>
    </source>
</evidence>
<comment type="caution">
    <text evidence="13">The sequence shown here is derived from an EMBL/GenBank/DDBJ whole genome shotgun (WGS) entry which is preliminary data.</text>
</comment>
<comment type="subcellular location">
    <subcellularLocation>
        <location evidence="1">Membrane</location>
        <topology evidence="1">Multi-pass membrane protein</topology>
    </subcellularLocation>
</comment>
<reference evidence="13 14" key="1">
    <citation type="submission" date="2023-12" db="EMBL/GenBank/DDBJ databases">
        <title>A high-quality genome assembly for Dillenia turbinata (Dilleniales).</title>
        <authorList>
            <person name="Chanderbali A."/>
        </authorList>
    </citation>
    <scope>NUCLEOTIDE SEQUENCE [LARGE SCALE GENOMIC DNA]</scope>
    <source>
        <strain evidence="13">LSX21</strain>
        <tissue evidence="13">Leaf</tissue>
    </source>
</reference>
<keyword evidence="9" id="KW-1071">Ligand-gated ion channel</keyword>
<organism evidence="13 14">
    <name type="scientific">Dillenia turbinata</name>
    <dbReference type="NCBI Taxonomy" id="194707"/>
    <lineage>
        <taxon>Eukaryota</taxon>
        <taxon>Viridiplantae</taxon>
        <taxon>Streptophyta</taxon>
        <taxon>Embryophyta</taxon>
        <taxon>Tracheophyta</taxon>
        <taxon>Spermatophyta</taxon>
        <taxon>Magnoliopsida</taxon>
        <taxon>eudicotyledons</taxon>
        <taxon>Gunneridae</taxon>
        <taxon>Pentapetalae</taxon>
        <taxon>Dilleniales</taxon>
        <taxon>Dilleniaceae</taxon>
        <taxon>Dillenia</taxon>
    </lineage>
</organism>
<dbReference type="InterPro" id="IPR015683">
    <property type="entry name" value="Ionotropic_Glu_rcpt"/>
</dbReference>
<proteinExistence type="predicted"/>
<evidence type="ECO:0000256" key="11">
    <source>
        <dbReference type="SAM" id="Phobius"/>
    </source>
</evidence>
<dbReference type="Gene3D" id="3.40.190.10">
    <property type="entry name" value="Periplasmic binding protein-like II"/>
    <property type="match status" value="4"/>
</dbReference>
<feature type="transmembrane region" description="Helical" evidence="11">
    <location>
        <begin position="591"/>
        <end position="611"/>
    </location>
</feature>
<feature type="transmembrane region" description="Helical" evidence="11">
    <location>
        <begin position="653"/>
        <end position="678"/>
    </location>
</feature>
<accession>A0AAN8VR28</accession>
<dbReference type="SUPFAM" id="SSF53822">
    <property type="entry name" value="Periplasmic binding protein-like I"/>
    <property type="match status" value="1"/>
</dbReference>
<keyword evidence="10" id="KW-0407">Ion channel</keyword>
<dbReference type="CDD" id="cd13686">
    <property type="entry name" value="GluR_Plant"/>
    <property type="match status" value="1"/>
</dbReference>
<gene>
    <name evidence="13" type="ORF">RJ641_029139</name>
</gene>
<name>A0AAN8VR28_9MAGN</name>
<dbReference type="Pfam" id="PF01094">
    <property type="entry name" value="ANF_receptor"/>
    <property type="match status" value="1"/>
</dbReference>
<protein>
    <submittedName>
        <fullName evidence="13">Ionotropic glutamate receptor</fullName>
    </submittedName>
</protein>
<dbReference type="InterPro" id="IPR028082">
    <property type="entry name" value="Peripla_BP_I"/>
</dbReference>
<keyword evidence="7 13" id="KW-0675">Receptor</keyword>
<dbReference type="Proteomes" id="UP001370490">
    <property type="component" value="Unassembled WGS sequence"/>
</dbReference>
<keyword evidence="5" id="KW-0406">Ion transport</keyword>
<keyword evidence="6 11" id="KW-0472">Membrane</keyword>
<dbReference type="AlphaFoldDB" id="A0AAN8VR28"/>
<evidence type="ECO:0000256" key="4">
    <source>
        <dbReference type="ARBA" id="ARBA00022989"/>
    </source>
</evidence>
<feature type="domain" description="Ionotropic glutamate receptor C-terminal" evidence="12">
    <location>
        <begin position="387"/>
        <end position="811"/>
    </location>
</feature>
<dbReference type="FunFam" id="3.40.50.2300:FF:000188">
    <property type="entry name" value="Glutamate receptor"/>
    <property type="match status" value="1"/>
</dbReference>
<keyword evidence="3 11" id="KW-0812">Transmembrane</keyword>
<sequence length="894" mass="100710">MGKEQKIAMQMALHDFQRLANSSNLVLHLQHSHAQAASTAIQLIKRHKVQAIIGTISVWEASLVRELTGETPVVSLNPTATSRSSDIGQRGLAYFNQMGRDILVHTECIAAIVGQFGWRRVTAIYEDNSASGIITQLSDSLKVAYAVVAHHTAISKVTMEDELKKLRQEHNRVFVVLQTSLSTGILLFQTARKLNMTDKGYVWIVSDEIASFLDSLNSSDISSLQGFIGFKSFFVDNNRAFREFKLKFRKMYESAYPEEAEYAEPSFFAVRAYDATFLVAKQINNSRERSVKLKELILSGDYEGLSGKIEFKNGELSETPKFSIVNIVGKRYRELALWTPEGGFLNNYMNYEDERLCSVFWPGGLVTVPRGWTSAVLEDNQEEKPLRIGVPATGAFNMFVRVYYNPDHNQTYVSGFSIEVFEAVVGRLPYHLPYVLIPYYGTYDEMVHEVFNKLGSVNSMGSVSLIAISSSISLGFDVCFFALSAVLRNLLFSISRLREHCQDHALIRDETGPSFLGRSSTFKVKCPKFDWADSKPNRLDAAVGDTEIMSNRFQYVEFTQPYVDSGLVMVVPVKPSTTDIWIFVKIFSARMWILMALMTLLTGLAIVLIEWRKVMEELKGDDSLAKKVGKIWWFPIAVLFFQQREKLDKNLSYLVLGPWYLFLSTVVAALTANLSAIMTVKQLQPSVVSIEELKGTNAGVGCNGNSFIVKYLIDVLDINPKNIRRINSIDEYPEAFTTKKIAAGFFVVPHAEVFLAKYCHGYMTAGKSYKLGGFGFAFPKGSYLATDISEAILKVTEEGEMAQLKKDFLSMFNCTSSSSTDVPPIDPEPFSALFLLAGCLASLALLIRLYQFISKLKIWTYLQGMLIRRRPWRDLWLFHSTLWHPRSQGEDPIP</sequence>
<evidence type="ECO:0000256" key="3">
    <source>
        <dbReference type="ARBA" id="ARBA00022692"/>
    </source>
</evidence>
<dbReference type="InterPro" id="IPR001320">
    <property type="entry name" value="Iontro_rcpt_C"/>
</dbReference>
<dbReference type="SUPFAM" id="SSF53850">
    <property type="entry name" value="Periplasmic binding protein-like II"/>
    <property type="match status" value="2"/>
</dbReference>
<evidence type="ECO:0000313" key="14">
    <source>
        <dbReference type="Proteomes" id="UP001370490"/>
    </source>
</evidence>
<keyword evidence="8" id="KW-0325">Glycoprotein</keyword>
<dbReference type="EMBL" id="JBAMMX010000005">
    <property type="protein sequence ID" value="KAK6939608.1"/>
    <property type="molecule type" value="Genomic_DNA"/>
</dbReference>
<evidence type="ECO:0000313" key="13">
    <source>
        <dbReference type="EMBL" id="KAK6939608.1"/>
    </source>
</evidence>
<dbReference type="Pfam" id="PF00060">
    <property type="entry name" value="Lig_chan"/>
    <property type="match status" value="1"/>
</dbReference>
<keyword evidence="2" id="KW-0813">Transport</keyword>
<dbReference type="Gene3D" id="1.10.287.70">
    <property type="match status" value="1"/>
</dbReference>
<dbReference type="InterPro" id="IPR001828">
    <property type="entry name" value="ANF_lig-bd_rcpt"/>
</dbReference>
<evidence type="ECO:0000256" key="6">
    <source>
        <dbReference type="ARBA" id="ARBA00023136"/>
    </source>
</evidence>
<evidence type="ECO:0000256" key="9">
    <source>
        <dbReference type="ARBA" id="ARBA00023286"/>
    </source>
</evidence>
<evidence type="ECO:0000256" key="10">
    <source>
        <dbReference type="ARBA" id="ARBA00023303"/>
    </source>
</evidence>
<evidence type="ECO:0000256" key="7">
    <source>
        <dbReference type="ARBA" id="ARBA00023170"/>
    </source>
</evidence>
<feature type="transmembrane region" description="Helical" evidence="11">
    <location>
        <begin position="830"/>
        <end position="850"/>
    </location>
</feature>
<evidence type="ECO:0000256" key="2">
    <source>
        <dbReference type="ARBA" id="ARBA00022448"/>
    </source>
</evidence>
<dbReference type="GO" id="GO:0016020">
    <property type="term" value="C:membrane"/>
    <property type="evidence" value="ECO:0007669"/>
    <property type="project" value="UniProtKB-SubCell"/>
</dbReference>
<evidence type="ECO:0000256" key="5">
    <source>
        <dbReference type="ARBA" id="ARBA00023065"/>
    </source>
</evidence>
<dbReference type="GO" id="GO:0015276">
    <property type="term" value="F:ligand-gated monoatomic ion channel activity"/>
    <property type="evidence" value="ECO:0007669"/>
    <property type="project" value="InterPro"/>
</dbReference>